<organism evidence="2 3">
    <name type="scientific">Sorghum bicolor</name>
    <name type="common">Sorghum</name>
    <name type="synonym">Sorghum vulgare</name>
    <dbReference type="NCBI Taxonomy" id="4558"/>
    <lineage>
        <taxon>Eukaryota</taxon>
        <taxon>Viridiplantae</taxon>
        <taxon>Streptophyta</taxon>
        <taxon>Embryophyta</taxon>
        <taxon>Tracheophyta</taxon>
        <taxon>Spermatophyta</taxon>
        <taxon>Magnoliopsida</taxon>
        <taxon>Liliopsida</taxon>
        <taxon>Poales</taxon>
        <taxon>Poaceae</taxon>
        <taxon>PACMAD clade</taxon>
        <taxon>Panicoideae</taxon>
        <taxon>Andropogonodae</taxon>
        <taxon>Andropogoneae</taxon>
        <taxon>Sorghinae</taxon>
        <taxon>Sorghum</taxon>
    </lineage>
</organism>
<reference evidence="2 3" key="1">
    <citation type="journal article" date="2009" name="Nature">
        <title>The Sorghum bicolor genome and the diversification of grasses.</title>
        <authorList>
            <person name="Paterson A.H."/>
            <person name="Bowers J.E."/>
            <person name="Bruggmann R."/>
            <person name="Dubchak I."/>
            <person name="Grimwood J."/>
            <person name="Gundlach H."/>
            <person name="Haberer G."/>
            <person name="Hellsten U."/>
            <person name="Mitros T."/>
            <person name="Poliakov A."/>
            <person name="Schmutz J."/>
            <person name="Spannagl M."/>
            <person name="Tang H."/>
            <person name="Wang X."/>
            <person name="Wicker T."/>
            <person name="Bharti A.K."/>
            <person name="Chapman J."/>
            <person name="Feltus F.A."/>
            <person name="Gowik U."/>
            <person name="Grigoriev I.V."/>
            <person name="Lyons E."/>
            <person name="Maher C.A."/>
            <person name="Martis M."/>
            <person name="Narechania A."/>
            <person name="Otillar R.P."/>
            <person name="Penning B.W."/>
            <person name="Salamov A.A."/>
            <person name="Wang Y."/>
            <person name="Zhang L."/>
            <person name="Carpita N.C."/>
            <person name="Freeling M."/>
            <person name="Gingle A.R."/>
            <person name="Hash C.T."/>
            <person name="Keller B."/>
            <person name="Klein P."/>
            <person name="Kresovich S."/>
            <person name="McCann M.C."/>
            <person name="Ming R."/>
            <person name="Peterson D.G."/>
            <person name="Mehboob-ur-Rahman"/>
            <person name="Ware D."/>
            <person name="Westhoff P."/>
            <person name="Mayer K.F."/>
            <person name="Messing J."/>
            <person name="Rokhsar D.S."/>
        </authorList>
    </citation>
    <scope>NUCLEOTIDE SEQUENCE [LARGE SCALE GENOMIC DNA]</scope>
    <source>
        <strain evidence="3">cv. BTx623</strain>
    </source>
</reference>
<protein>
    <submittedName>
        <fullName evidence="2">Uncharacterized protein</fullName>
    </submittedName>
</protein>
<reference evidence="3" key="2">
    <citation type="journal article" date="2018" name="Plant J.">
        <title>The Sorghum bicolor reference genome: improved assembly, gene annotations, a transcriptome atlas, and signatures of genome organization.</title>
        <authorList>
            <person name="McCormick R.F."/>
            <person name="Truong S.K."/>
            <person name="Sreedasyam A."/>
            <person name="Jenkins J."/>
            <person name="Shu S."/>
            <person name="Sims D."/>
            <person name="Kennedy M."/>
            <person name="Amirebrahimi M."/>
            <person name="Weers B.D."/>
            <person name="McKinley B."/>
            <person name="Mattison A."/>
            <person name="Morishige D.T."/>
            <person name="Grimwood J."/>
            <person name="Schmutz J."/>
            <person name="Mullet J.E."/>
        </authorList>
    </citation>
    <scope>NUCLEOTIDE SEQUENCE [LARGE SCALE GENOMIC DNA]</scope>
    <source>
        <strain evidence="3">cv. BTx623</strain>
    </source>
</reference>
<evidence type="ECO:0000313" key="2">
    <source>
        <dbReference type="EMBL" id="KXG29456.1"/>
    </source>
</evidence>
<feature type="region of interest" description="Disordered" evidence="1">
    <location>
        <begin position="1"/>
        <end position="33"/>
    </location>
</feature>
<proteinExistence type="predicted"/>
<dbReference type="Proteomes" id="UP000000768">
    <property type="component" value="Chromosome 4"/>
</dbReference>
<name>A0A194YMP1_SORBI</name>
<evidence type="ECO:0000313" key="3">
    <source>
        <dbReference type="Proteomes" id="UP000000768"/>
    </source>
</evidence>
<gene>
    <name evidence="2" type="ORF">SORBI_3004G038200</name>
</gene>
<dbReference type="EMBL" id="CM000763">
    <property type="protein sequence ID" value="KXG29456.1"/>
    <property type="molecule type" value="Genomic_DNA"/>
</dbReference>
<dbReference type="InParanoid" id="A0A194YMP1"/>
<sequence>MPHGRGPHVLSFPDMARRPASPTDGGSSSSFSVEATWSGDGGLSLVALQAYRPKETHGGPGESSNGQQQWAHSELLQVCRATWWRPLERRRSMPHARHPPPPSILVHRQDTCICLTRLSTTHSKCLSLLDTLIFYGFTLAFDPIWLLPYRNNVVFYAILMCPFRDKLFLYLHT</sequence>
<dbReference type="AlphaFoldDB" id="A0A194YMP1"/>
<evidence type="ECO:0000256" key="1">
    <source>
        <dbReference type="SAM" id="MobiDB-lite"/>
    </source>
</evidence>
<keyword evidence="3" id="KW-1185">Reference proteome</keyword>
<accession>A0A194YMP1</accession>
<dbReference type="Gramene" id="KXG29456">
    <property type="protein sequence ID" value="KXG29456"/>
    <property type="gene ID" value="SORBI_3004G038200"/>
</dbReference>